<dbReference type="Proteomes" id="UP000467841">
    <property type="component" value="Unassembled WGS sequence"/>
</dbReference>
<evidence type="ECO:0000313" key="3">
    <source>
        <dbReference type="EMBL" id="CAA7052887.1"/>
    </source>
</evidence>
<protein>
    <submittedName>
        <fullName evidence="3">Uncharacterized protein</fullName>
    </submittedName>
</protein>
<gene>
    <name evidence="3" type="ORF">MERR_LOCUS40122</name>
</gene>
<accession>A0A6D2L061</accession>
<dbReference type="AlphaFoldDB" id="A0A6D2L061"/>
<evidence type="ECO:0000256" key="2">
    <source>
        <dbReference type="SAM" id="SignalP"/>
    </source>
</evidence>
<feature type="chain" id="PRO_5025340333" evidence="2">
    <location>
        <begin position="27"/>
        <end position="420"/>
    </location>
</feature>
<comment type="caution">
    <text evidence="3">The sequence shown here is derived from an EMBL/GenBank/DDBJ whole genome shotgun (WGS) entry which is preliminary data.</text>
</comment>
<keyword evidence="2" id="KW-0732">Signal</keyword>
<feature type="region of interest" description="Disordered" evidence="1">
    <location>
        <begin position="122"/>
        <end position="141"/>
    </location>
</feature>
<sequence>MWSAHSRSKLIFLLVLVLVLVEASLGQSLEKEDSSSKILGPLTNKTETEMLQQQHPPLRGFYYEPREAGPYGNVTIRWDSMEFSNKTNVTVYNYLKIHDSEGPLELDWSWGEKKIEMRTGHGAKGTQQHFNGTALHDKPSKGGTGVIPSWYKEADLAKSSCSFHMSGVTKLPRVIPSFTTPEWEYRCSTLIKVTNPPGYNMRSWKTKCTPFNSTRYEEELEEASLARSLEKEDSSSKEIEIQQYRYPSERSFDYNSRADLYGNVTIRFDLMLDERNGSYSTNVTLYNYLNINDTKGPLELKYGWHGGIMGLISVGAKGKSSCSSSKGVIPSWFREADLAKSSCSFHVSDDTRIHSIHEPIVSHYSTEEWGYRCGPLMKVTNPPGYNIFRSWRMICIPLNRTEFEQEFFLRGAWGPFSSSS</sequence>
<name>A0A6D2L061_9BRAS</name>
<evidence type="ECO:0000313" key="4">
    <source>
        <dbReference type="Proteomes" id="UP000467841"/>
    </source>
</evidence>
<reference evidence="3" key="1">
    <citation type="submission" date="2020-01" db="EMBL/GenBank/DDBJ databases">
        <authorList>
            <person name="Mishra B."/>
        </authorList>
    </citation>
    <scope>NUCLEOTIDE SEQUENCE [LARGE SCALE GENOMIC DNA]</scope>
</reference>
<proteinExistence type="predicted"/>
<dbReference type="EMBL" id="CACVBM020001514">
    <property type="protein sequence ID" value="CAA7052887.1"/>
    <property type="molecule type" value="Genomic_DNA"/>
</dbReference>
<feature type="signal peptide" evidence="2">
    <location>
        <begin position="1"/>
        <end position="26"/>
    </location>
</feature>
<evidence type="ECO:0000256" key="1">
    <source>
        <dbReference type="SAM" id="MobiDB-lite"/>
    </source>
</evidence>
<keyword evidence="4" id="KW-1185">Reference proteome</keyword>
<organism evidence="3 4">
    <name type="scientific">Microthlaspi erraticum</name>
    <dbReference type="NCBI Taxonomy" id="1685480"/>
    <lineage>
        <taxon>Eukaryota</taxon>
        <taxon>Viridiplantae</taxon>
        <taxon>Streptophyta</taxon>
        <taxon>Embryophyta</taxon>
        <taxon>Tracheophyta</taxon>
        <taxon>Spermatophyta</taxon>
        <taxon>Magnoliopsida</taxon>
        <taxon>eudicotyledons</taxon>
        <taxon>Gunneridae</taxon>
        <taxon>Pentapetalae</taxon>
        <taxon>rosids</taxon>
        <taxon>malvids</taxon>
        <taxon>Brassicales</taxon>
        <taxon>Brassicaceae</taxon>
        <taxon>Coluteocarpeae</taxon>
        <taxon>Microthlaspi</taxon>
    </lineage>
</organism>